<dbReference type="InterPro" id="IPR002798">
    <property type="entry name" value="SpoIIM-like"/>
</dbReference>
<dbReference type="OrthoDB" id="161024at2"/>
<dbReference type="Pfam" id="PF01944">
    <property type="entry name" value="SpoIIM"/>
    <property type="match status" value="1"/>
</dbReference>
<dbReference type="PANTHER" id="PTHR35337">
    <property type="entry name" value="SLR1478 PROTEIN"/>
    <property type="match status" value="1"/>
</dbReference>
<accession>A0A161PTK6</accession>
<reference evidence="2 3" key="1">
    <citation type="submission" date="2015-12" db="EMBL/GenBank/DDBJ databases">
        <title>Draft genome of Thermovenabulum gondwanense isolated from a red thermophilic microbial mat colonisisng an outflow channel of a bore well.</title>
        <authorList>
            <person name="Patel B.K."/>
        </authorList>
    </citation>
    <scope>NUCLEOTIDE SEQUENCE [LARGE SCALE GENOMIC DNA]</scope>
    <source>
        <strain evidence="2 3">R270</strain>
    </source>
</reference>
<feature type="transmembrane region" description="Helical" evidence="1">
    <location>
        <begin position="79"/>
        <end position="112"/>
    </location>
</feature>
<proteinExistence type="predicted"/>
<dbReference type="EMBL" id="LOHZ01000037">
    <property type="protein sequence ID" value="KYO65175.1"/>
    <property type="molecule type" value="Genomic_DNA"/>
</dbReference>
<evidence type="ECO:0000313" key="3">
    <source>
        <dbReference type="Proteomes" id="UP000075737"/>
    </source>
</evidence>
<feature type="transmembrane region" description="Helical" evidence="1">
    <location>
        <begin position="12"/>
        <end position="33"/>
    </location>
</feature>
<dbReference type="Proteomes" id="UP000075737">
    <property type="component" value="Unassembled WGS sequence"/>
</dbReference>
<keyword evidence="1" id="KW-1133">Transmembrane helix</keyword>
<organism evidence="2 3">
    <name type="scientific">Thermovenabulum gondwanense</name>
    <dbReference type="NCBI Taxonomy" id="520767"/>
    <lineage>
        <taxon>Bacteria</taxon>
        <taxon>Bacillati</taxon>
        <taxon>Bacillota</taxon>
        <taxon>Clostridia</taxon>
        <taxon>Thermosediminibacterales</taxon>
        <taxon>Thermosediminibacteraceae</taxon>
        <taxon>Thermovenabulum</taxon>
    </lineage>
</organism>
<comment type="caution">
    <text evidence="2">The sequence shown here is derived from an EMBL/GenBank/DDBJ whole genome shotgun (WGS) entry which is preliminary data.</text>
</comment>
<keyword evidence="1" id="KW-0812">Transmembrane</keyword>
<dbReference type="PANTHER" id="PTHR35337:SF1">
    <property type="entry name" value="SLR1478 PROTEIN"/>
    <property type="match status" value="1"/>
</dbReference>
<protein>
    <recommendedName>
        <fullName evidence="4">Stage II sporulation protein M</fullName>
    </recommendedName>
</protein>
<keyword evidence="3" id="KW-1185">Reference proteome</keyword>
<sequence length="198" mass="21920">MEPILNSFKDKKGYIIFSILLFTAGAAIGYFAFKQDPEFILSNLNNLMGNIINIGKQIMGKKKLYAIGLIFQNNVKALLLMMFGGIFFGIIPLIGMIFNGLLIGIMLAMVFYEGKTLAFFLATLLPHGILELPVIILGASFGLKTGFEVIIPSKKQNRMENLKENLTKSVLSMGILVPLLYIAAVIETLITPYFAKLF</sequence>
<dbReference type="RefSeq" id="WP_068748879.1">
    <property type="nucleotide sequence ID" value="NZ_LOHZ01000037.1"/>
</dbReference>
<dbReference type="AlphaFoldDB" id="A0A161PTK6"/>
<dbReference type="STRING" id="520767.ATZ99_17640"/>
<name>A0A161PTK6_9FIRM</name>
<evidence type="ECO:0000256" key="1">
    <source>
        <dbReference type="SAM" id="Phobius"/>
    </source>
</evidence>
<evidence type="ECO:0008006" key="4">
    <source>
        <dbReference type="Google" id="ProtNLM"/>
    </source>
</evidence>
<keyword evidence="1" id="KW-0472">Membrane</keyword>
<feature type="transmembrane region" description="Helical" evidence="1">
    <location>
        <begin position="171"/>
        <end position="195"/>
    </location>
</feature>
<gene>
    <name evidence="2" type="ORF">ATZ99_17640</name>
</gene>
<evidence type="ECO:0000313" key="2">
    <source>
        <dbReference type="EMBL" id="KYO65175.1"/>
    </source>
</evidence>